<evidence type="ECO:0000256" key="3">
    <source>
        <dbReference type="ARBA" id="ARBA00022468"/>
    </source>
</evidence>
<dbReference type="InterPro" id="IPR035969">
    <property type="entry name" value="Rab-GAP_TBC_sf"/>
</dbReference>
<feature type="compositionally biased region" description="Low complexity" evidence="11">
    <location>
        <begin position="161"/>
        <end position="170"/>
    </location>
</feature>
<dbReference type="EMBL" id="ML121530">
    <property type="protein sequence ID" value="RPB27981.1"/>
    <property type="molecule type" value="Genomic_DNA"/>
</dbReference>
<keyword evidence="5" id="KW-0931">ER-Golgi transport</keyword>
<feature type="region of interest" description="Disordered" evidence="11">
    <location>
        <begin position="331"/>
        <end position="354"/>
    </location>
</feature>
<dbReference type="Gene3D" id="1.10.10.750">
    <property type="entry name" value="Ypt/Rab-GAP domain of gyp1p, domain 1"/>
    <property type="match status" value="1"/>
</dbReference>
<dbReference type="STRING" id="1051890.A0A3N4M577"/>
<keyword evidence="14" id="KW-1185">Reference proteome</keyword>
<dbReference type="PROSITE" id="PS50086">
    <property type="entry name" value="TBC_RABGAP"/>
    <property type="match status" value="1"/>
</dbReference>
<feature type="compositionally biased region" description="Polar residues" evidence="11">
    <location>
        <begin position="29"/>
        <end position="50"/>
    </location>
</feature>
<evidence type="ECO:0000256" key="8">
    <source>
        <dbReference type="ARBA" id="ARBA00061661"/>
    </source>
</evidence>
<keyword evidence="4" id="KW-0963">Cytoplasm</keyword>
<keyword evidence="6" id="KW-0653">Protein transport</keyword>
<dbReference type="Proteomes" id="UP000267821">
    <property type="component" value="Unassembled WGS sequence"/>
</dbReference>
<reference evidence="13 14" key="1">
    <citation type="journal article" date="2018" name="Nat. Ecol. Evol.">
        <title>Pezizomycetes genomes reveal the molecular basis of ectomycorrhizal truffle lifestyle.</title>
        <authorList>
            <person name="Murat C."/>
            <person name="Payen T."/>
            <person name="Noel B."/>
            <person name="Kuo A."/>
            <person name="Morin E."/>
            <person name="Chen J."/>
            <person name="Kohler A."/>
            <person name="Krizsan K."/>
            <person name="Balestrini R."/>
            <person name="Da Silva C."/>
            <person name="Montanini B."/>
            <person name="Hainaut M."/>
            <person name="Levati E."/>
            <person name="Barry K.W."/>
            <person name="Belfiori B."/>
            <person name="Cichocki N."/>
            <person name="Clum A."/>
            <person name="Dockter R.B."/>
            <person name="Fauchery L."/>
            <person name="Guy J."/>
            <person name="Iotti M."/>
            <person name="Le Tacon F."/>
            <person name="Lindquist E.A."/>
            <person name="Lipzen A."/>
            <person name="Malagnac F."/>
            <person name="Mello A."/>
            <person name="Molinier V."/>
            <person name="Miyauchi S."/>
            <person name="Poulain J."/>
            <person name="Riccioni C."/>
            <person name="Rubini A."/>
            <person name="Sitrit Y."/>
            <person name="Splivallo R."/>
            <person name="Traeger S."/>
            <person name="Wang M."/>
            <person name="Zifcakova L."/>
            <person name="Wipf D."/>
            <person name="Zambonelli A."/>
            <person name="Paolocci F."/>
            <person name="Nowrousian M."/>
            <person name="Ottonello S."/>
            <person name="Baldrian P."/>
            <person name="Spatafora J.W."/>
            <person name="Henrissat B."/>
            <person name="Nagy L.G."/>
            <person name="Aury J.M."/>
            <person name="Wincker P."/>
            <person name="Grigoriev I.V."/>
            <person name="Bonfante P."/>
            <person name="Martin F.M."/>
        </authorList>
    </citation>
    <scope>NUCLEOTIDE SEQUENCE [LARGE SCALE GENOMIC DNA]</scope>
    <source>
        <strain evidence="13 14">ATCC MYA-4762</strain>
    </source>
</reference>
<dbReference type="GO" id="GO:0005737">
    <property type="term" value="C:cytoplasm"/>
    <property type="evidence" value="ECO:0007669"/>
    <property type="project" value="UniProtKB-SubCell"/>
</dbReference>
<accession>A0A3N4M577</accession>
<evidence type="ECO:0000256" key="6">
    <source>
        <dbReference type="ARBA" id="ARBA00022927"/>
    </source>
</evidence>
<comment type="subcellular location">
    <subcellularLocation>
        <location evidence="1">Cytoplasm</location>
    </subcellularLocation>
</comment>
<gene>
    <name evidence="13" type="ORF">L211DRAFT_855644</name>
</gene>
<dbReference type="OrthoDB" id="295078at2759"/>
<dbReference type="GO" id="GO:0031267">
    <property type="term" value="F:small GTPase binding"/>
    <property type="evidence" value="ECO:0007669"/>
    <property type="project" value="TreeGrafter"/>
</dbReference>
<dbReference type="GO" id="GO:0016192">
    <property type="term" value="P:vesicle-mediated transport"/>
    <property type="evidence" value="ECO:0007669"/>
    <property type="project" value="UniProtKB-KW"/>
</dbReference>
<evidence type="ECO:0000256" key="7">
    <source>
        <dbReference type="ARBA" id="ARBA00023054"/>
    </source>
</evidence>
<dbReference type="PANTHER" id="PTHR47219:SF9">
    <property type="entry name" value="GTPASE ACTIVATING PROTEIN AND CENTROSOME-ASSOCIATED, ISOFORM B"/>
    <property type="match status" value="1"/>
</dbReference>
<dbReference type="PANTHER" id="PTHR47219">
    <property type="entry name" value="RAB GTPASE-ACTIVATING PROTEIN 1-LIKE"/>
    <property type="match status" value="1"/>
</dbReference>
<organism evidence="13 14">
    <name type="scientific">Terfezia boudieri ATCC MYA-4762</name>
    <dbReference type="NCBI Taxonomy" id="1051890"/>
    <lineage>
        <taxon>Eukaryota</taxon>
        <taxon>Fungi</taxon>
        <taxon>Dikarya</taxon>
        <taxon>Ascomycota</taxon>
        <taxon>Pezizomycotina</taxon>
        <taxon>Pezizomycetes</taxon>
        <taxon>Pezizales</taxon>
        <taxon>Pezizaceae</taxon>
        <taxon>Terfezia</taxon>
    </lineage>
</organism>
<feature type="coiled-coil region" evidence="10">
    <location>
        <begin position="621"/>
        <end position="747"/>
    </location>
</feature>
<evidence type="ECO:0000256" key="2">
    <source>
        <dbReference type="ARBA" id="ARBA00022448"/>
    </source>
</evidence>
<dbReference type="SUPFAM" id="SSF47923">
    <property type="entry name" value="Ypt/Rab-GAP domain of gyp1p"/>
    <property type="match status" value="2"/>
</dbReference>
<feature type="compositionally biased region" description="Low complexity" evidence="11">
    <location>
        <begin position="216"/>
        <end position="234"/>
    </location>
</feature>
<name>A0A3N4M577_9PEZI</name>
<comment type="similarity">
    <text evidence="8">Belongs to the GYP5 family.</text>
</comment>
<dbReference type="GO" id="GO:0015031">
    <property type="term" value="P:protein transport"/>
    <property type="evidence" value="ECO:0007669"/>
    <property type="project" value="UniProtKB-KW"/>
</dbReference>
<feature type="region of interest" description="Disordered" evidence="11">
    <location>
        <begin position="209"/>
        <end position="244"/>
    </location>
</feature>
<dbReference type="InParanoid" id="A0A3N4M577"/>
<feature type="domain" description="Rab-GAP TBC" evidence="12">
    <location>
        <begin position="276"/>
        <end position="516"/>
    </location>
</feature>
<evidence type="ECO:0000256" key="4">
    <source>
        <dbReference type="ARBA" id="ARBA00022490"/>
    </source>
</evidence>
<dbReference type="SMART" id="SM00164">
    <property type="entry name" value="TBC"/>
    <property type="match status" value="1"/>
</dbReference>
<dbReference type="InterPro" id="IPR050302">
    <property type="entry name" value="Rab_GAP_TBC_domain"/>
</dbReference>
<dbReference type="FunFam" id="1.10.472.80:FF:000044">
    <property type="entry name" value="GTPase-activating protein GYP5"/>
    <property type="match status" value="1"/>
</dbReference>
<evidence type="ECO:0000256" key="1">
    <source>
        <dbReference type="ARBA" id="ARBA00004496"/>
    </source>
</evidence>
<keyword evidence="3" id="KW-0343">GTPase activation</keyword>
<sequence>MSPVSEPLVTTDNKRASFSAKLENNIVETGSTPAVKSPLSQRRISTSSLDEVSLIDELPPSKEGPSNAPEPTTASIITRFSRSSTASSQTTSTNSGGAPKPSTAAPVSRKPPVVPTPVQEKPAPMRRSPFSWLSRAATPKEPPQPKEAPKSRRATNSSIVSNASTSTTLNSELLLARIEANKESISKADAHEKEELLKGTDSLRESFRKIREREGSPQSPTSTTQSETTEEVVPAAGSGTNTDDQIDWDLWQAVVEDPYKIASTMPTELNQAIQAGIPQTIRGTVWQSMAQSKSIELEGMYREVLALGPQATAVDARPLFGSYWPPMTAAPSSPGSSRLGSPKASSPKSDTSSSRTTFLIGEWAKKTMAQLEKVIKKDLGDRTSFGKYKVDQKALLNVCKAYALFDPEIGYTQGMTFVATPLLMNMPEEEAFCLFVKLMCKYNLRSMFQERMKGLELRLYQFDRLLEDVEPRLSVHLKRQGIESSLYAAQWFLTLFTYKFPLQLVLRVFDLLFSEGVEGAVLKFGIVLMTKNSEALLGKDFESLGPFLKEKLFDVYLDGAPSATLLKEAGFFGNGGEKEVYRANLMVQDACSVKITREMLLKYEVEWTEAERTKRLNELELENLRHSNAQLSAKVKKLEDELELVNKEHIDLLNGMVVKNMENSHLSDENAELAREVEELKKVVESQPMEVEAKFKAELDRLMARQLEVHQENQSLEEQMLEMEKELVETKMRLAQVSNEHDVLKNKWSEVKKTITAD</sequence>
<dbReference type="Gene3D" id="1.10.8.270">
    <property type="entry name" value="putative rabgap domain of human tbc1 domain family member 14 like domains"/>
    <property type="match status" value="1"/>
</dbReference>
<dbReference type="InterPro" id="IPR000195">
    <property type="entry name" value="Rab-GAP-TBC_dom"/>
</dbReference>
<dbReference type="FunFam" id="1.10.10.750:FF:000003">
    <property type="entry name" value="GTPase activating protein (Evi5)"/>
    <property type="match status" value="1"/>
</dbReference>
<evidence type="ECO:0000256" key="9">
    <source>
        <dbReference type="ARBA" id="ARBA00072088"/>
    </source>
</evidence>
<keyword evidence="2" id="KW-0813">Transport</keyword>
<dbReference type="GO" id="GO:0005096">
    <property type="term" value="F:GTPase activator activity"/>
    <property type="evidence" value="ECO:0007669"/>
    <property type="project" value="UniProtKB-KW"/>
</dbReference>
<keyword evidence="7 10" id="KW-0175">Coiled coil</keyword>
<evidence type="ECO:0000259" key="12">
    <source>
        <dbReference type="PROSITE" id="PS50086"/>
    </source>
</evidence>
<evidence type="ECO:0000256" key="10">
    <source>
        <dbReference type="SAM" id="Coils"/>
    </source>
</evidence>
<dbReference type="AlphaFoldDB" id="A0A3N4M577"/>
<evidence type="ECO:0000313" key="13">
    <source>
        <dbReference type="EMBL" id="RPB27981.1"/>
    </source>
</evidence>
<feature type="region of interest" description="Disordered" evidence="11">
    <location>
        <begin position="29"/>
        <end position="170"/>
    </location>
</feature>
<evidence type="ECO:0000313" key="14">
    <source>
        <dbReference type="Proteomes" id="UP000267821"/>
    </source>
</evidence>
<proteinExistence type="inferred from homology"/>
<dbReference type="Gene3D" id="1.10.472.80">
    <property type="entry name" value="Ypt/Rab-GAP domain of gyp1p, domain 3"/>
    <property type="match status" value="1"/>
</dbReference>
<dbReference type="Pfam" id="PF23436">
    <property type="entry name" value="RabGap-TBC_2"/>
    <property type="match status" value="1"/>
</dbReference>
<evidence type="ECO:0000256" key="5">
    <source>
        <dbReference type="ARBA" id="ARBA00022892"/>
    </source>
</evidence>
<evidence type="ECO:0000256" key="11">
    <source>
        <dbReference type="SAM" id="MobiDB-lite"/>
    </source>
</evidence>
<protein>
    <recommendedName>
        <fullName evidence="9">GTPase-activating protein GYP5</fullName>
    </recommendedName>
</protein>
<feature type="compositionally biased region" description="Low complexity" evidence="11">
    <location>
        <begin position="72"/>
        <end position="93"/>
    </location>
</feature>
<dbReference type="FunCoup" id="A0A3N4M577">
    <property type="interactions" value="151"/>
</dbReference>